<dbReference type="RefSeq" id="WP_017746742.1">
    <property type="nucleotide sequence ID" value="NZ_KQ976354.1"/>
</dbReference>
<feature type="domain" description="Effector-associated" evidence="1">
    <location>
        <begin position="1"/>
        <end position="86"/>
    </location>
</feature>
<comment type="caution">
    <text evidence="2">The sequence shown here is derived from an EMBL/GenBank/DDBJ whole genome shotgun (WGS) entry which is preliminary data.</text>
</comment>
<dbReference type="EMBL" id="ANNX02000040">
    <property type="protein sequence ID" value="KYC38738.1"/>
    <property type="molecule type" value="Genomic_DNA"/>
</dbReference>
<keyword evidence="3" id="KW-1185">Reference proteome</keyword>
<organism evidence="2 3">
    <name type="scientific">Scytonema hofmannii PCC 7110</name>
    <dbReference type="NCBI Taxonomy" id="128403"/>
    <lineage>
        <taxon>Bacteria</taxon>
        <taxon>Bacillati</taxon>
        <taxon>Cyanobacteriota</taxon>
        <taxon>Cyanophyceae</taxon>
        <taxon>Nostocales</taxon>
        <taxon>Scytonemataceae</taxon>
        <taxon>Scytonema</taxon>
    </lineage>
</organism>
<evidence type="ECO:0000313" key="3">
    <source>
        <dbReference type="Proteomes" id="UP000076925"/>
    </source>
</evidence>
<name>A0A139X214_9CYAN</name>
<dbReference type="OrthoDB" id="446990at2"/>
<dbReference type="Proteomes" id="UP000076925">
    <property type="component" value="Unassembled WGS sequence"/>
</dbReference>
<dbReference type="AlphaFoldDB" id="A0A139X214"/>
<accession>A0A139X214</accession>
<proteinExistence type="predicted"/>
<evidence type="ECO:0000259" key="1">
    <source>
        <dbReference type="Pfam" id="PF19955"/>
    </source>
</evidence>
<sequence length="93" mass="10786">MGLEGYKKKELMEALKSAFPNRNELVMMLSLELDMEESEVPDNSSYNFVVFKLIERFESQDRIQKLLEGACRANPGNLDLQKVAKTRLHFPKH</sequence>
<dbReference type="Pfam" id="PF19955">
    <property type="entry name" value="EAD1"/>
    <property type="match status" value="1"/>
</dbReference>
<reference evidence="2 3" key="1">
    <citation type="journal article" date="2013" name="Genome Biol. Evol.">
        <title>Genomes of Stigonematalean cyanobacteria (subsection V) and the evolution of oxygenic photosynthesis from prokaryotes to plastids.</title>
        <authorList>
            <person name="Dagan T."/>
            <person name="Roettger M."/>
            <person name="Stucken K."/>
            <person name="Landan G."/>
            <person name="Koch R."/>
            <person name="Major P."/>
            <person name="Gould S.B."/>
            <person name="Goremykin V.V."/>
            <person name="Rippka R."/>
            <person name="Tandeau de Marsac N."/>
            <person name="Gugger M."/>
            <person name="Lockhart P.J."/>
            <person name="Allen J.F."/>
            <person name="Brune I."/>
            <person name="Maus I."/>
            <person name="Puhler A."/>
            <person name="Martin W.F."/>
        </authorList>
    </citation>
    <scope>NUCLEOTIDE SEQUENCE [LARGE SCALE GENOMIC DNA]</scope>
    <source>
        <strain evidence="2 3">PCC 7110</strain>
    </source>
</reference>
<evidence type="ECO:0000313" key="2">
    <source>
        <dbReference type="EMBL" id="KYC38738.1"/>
    </source>
</evidence>
<protein>
    <recommendedName>
        <fullName evidence="1">Effector-associated domain-containing protein</fullName>
    </recommendedName>
</protein>
<dbReference type="InterPro" id="IPR045430">
    <property type="entry name" value="EAD1"/>
</dbReference>
<gene>
    <name evidence="2" type="ORF">WA1_36850</name>
</gene>